<protein>
    <submittedName>
        <fullName evidence="3">DUF2285 domain-containing protein</fullName>
    </submittedName>
</protein>
<dbReference type="Pfam" id="PF20109">
    <property type="entry name" value="Trans_reg_dom"/>
    <property type="match status" value="1"/>
</dbReference>
<dbReference type="Pfam" id="PF10074">
    <property type="entry name" value="RovC_DNA-bd"/>
    <property type="match status" value="1"/>
</dbReference>
<evidence type="ECO:0000313" key="4">
    <source>
        <dbReference type="Proteomes" id="UP000706039"/>
    </source>
</evidence>
<keyword evidence="4" id="KW-1185">Reference proteome</keyword>
<dbReference type="RefSeq" id="WP_222990379.1">
    <property type="nucleotide sequence ID" value="NZ_JAINVV010000005.1"/>
</dbReference>
<feature type="domain" description="T6SS Transcription factor RovC-like DNA binding" evidence="1">
    <location>
        <begin position="161"/>
        <end position="240"/>
    </location>
</feature>
<comment type="caution">
    <text evidence="3">The sequence shown here is derived from an EMBL/GenBank/DDBJ whole genome shotgun (WGS) entry which is preliminary data.</text>
</comment>
<evidence type="ECO:0000259" key="2">
    <source>
        <dbReference type="Pfam" id="PF20109"/>
    </source>
</evidence>
<accession>A0ABS7PS98</accession>
<name>A0ABS7PS98_9SPHN</name>
<reference evidence="3 4" key="1">
    <citation type="submission" date="2021-08" db="EMBL/GenBank/DDBJ databases">
        <authorList>
            <person name="Tuo L."/>
        </authorList>
    </citation>
    <scope>NUCLEOTIDE SEQUENCE [LARGE SCALE GENOMIC DNA]</scope>
    <source>
        <strain evidence="3 4">JCM 31229</strain>
    </source>
</reference>
<evidence type="ECO:0000259" key="1">
    <source>
        <dbReference type="Pfam" id="PF10074"/>
    </source>
</evidence>
<proteinExistence type="predicted"/>
<sequence length="248" mass="27379">MAGEAALPDWREPADYQWLMAADRACFAWEWLRRDAGYRGDWRRAGQAGRYGLVRCEDPALDARSALPLWRFDCDPAVLVGERADGGATGRTVGIDFDFRGLAGMLRVVAGQDAEHIRIGDARHGVRIDLNGGGILAGPVAIAWRLVGVDGLGPQLRSLSLLRAMCRNERPGWRRCGEARASRWILALRTHDALGADASHQDIAHGLFAALVTRARWRIEAPSIRLRVQRLARDARSLAASPPSRWFA</sequence>
<dbReference type="InterPro" id="IPR045465">
    <property type="entry name" value="Trans_reg_dom"/>
</dbReference>
<dbReference type="EMBL" id="JAINVV010000005">
    <property type="protein sequence ID" value="MBY8823262.1"/>
    <property type="molecule type" value="Genomic_DNA"/>
</dbReference>
<dbReference type="InterPro" id="IPR018754">
    <property type="entry name" value="RovC-like_DNA-bd"/>
</dbReference>
<dbReference type="Proteomes" id="UP000706039">
    <property type="component" value="Unassembled WGS sequence"/>
</dbReference>
<evidence type="ECO:0000313" key="3">
    <source>
        <dbReference type="EMBL" id="MBY8823262.1"/>
    </source>
</evidence>
<gene>
    <name evidence="3" type="ORF">K7G82_13230</name>
</gene>
<organism evidence="3 4">
    <name type="scientific">Sphingomonas colocasiae</name>
    <dbReference type="NCBI Taxonomy" id="1848973"/>
    <lineage>
        <taxon>Bacteria</taxon>
        <taxon>Pseudomonadati</taxon>
        <taxon>Pseudomonadota</taxon>
        <taxon>Alphaproteobacteria</taxon>
        <taxon>Sphingomonadales</taxon>
        <taxon>Sphingomonadaceae</taxon>
        <taxon>Sphingomonas</taxon>
    </lineage>
</organism>
<feature type="domain" description="Transcriptional regulator-like" evidence="2">
    <location>
        <begin position="9"/>
        <end position="48"/>
    </location>
</feature>